<keyword evidence="2" id="KW-0645">Protease</keyword>
<keyword evidence="3" id="KW-0378">Hydrolase</keyword>
<evidence type="ECO:0000313" key="6">
    <source>
        <dbReference type="Proteomes" id="UP001190926"/>
    </source>
</evidence>
<evidence type="ECO:0000256" key="1">
    <source>
        <dbReference type="ARBA" id="ARBA00005234"/>
    </source>
</evidence>
<evidence type="ECO:0000259" key="4">
    <source>
        <dbReference type="PROSITE" id="PS50600"/>
    </source>
</evidence>
<dbReference type="Gene3D" id="3.40.395.10">
    <property type="entry name" value="Adenoviral Proteinase, Chain A"/>
    <property type="match status" value="1"/>
</dbReference>
<gene>
    <name evidence="5" type="ORF">C2S53_013980</name>
</gene>
<dbReference type="GO" id="GO:0008234">
    <property type="term" value="F:cysteine-type peptidase activity"/>
    <property type="evidence" value="ECO:0007669"/>
    <property type="project" value="InterPro"/>
</dbReference>
<dbReference type="GO" id="GO:0006508">
    <property type="term" value="P:proteolysis"/>
    <property type="evidence" value="ECO:0007669"/>
    <property type="project" value="UniProtKB-KW"/>
</dbReference>
<dbReference type="AlphaFoldDB" id="A0AAD4PG47"/>
<dbReference type="Pfam" id="PF02902">
    <property type="entry name" value="Peptidase_C48"/>
    <property type="match status" value="1"/>
</dbReference>
<comment type="similarity">
    <text evidence="1">Belongs to the peptidase C48 family.</text>
</comment>
<name>A0AAD4PG47_PERFH</name>
<accession>A0AAD4PG47</accession>
<dbReference type="EMBL" id="SDAM02000007">
    <property type="protein sequence ID" value="KAH6837820.1"/>
    <property type="molecule type" value="Genomic_DNA"/>
</dbReference>
<evidence type="ECO:0000313" key="5">
    <source>
        <dbReference type="EMBL" id="KAH6837820.1"/>
    </source>
</evidence>
<evidence type="ECO:0000256" key="2">
    <source>
        <dbReference type="ARBA" id="ARBA00022670"/>
    </source>
</evidence>
<protein>
    <recommendedName>
        <fullName evidence="4">Ubiquitin-like protease family profile domain-containing protein</fullName>
    </recommendedName>
</protein>
<reference evidence="5 6" key="1">
    <citation type="journal article" date="2021" name="Nat. Commun.">
        <title>Incipient diploidization of the medicinal plant Perilla within 10,000 years.</title>
        <authorList>
            <person name="Zhang Y."/>
            <person name="Shen Q."/>
            <person name="Leng L."/>
            <person name="Zhang D."/>
            <person name="Chen S."/>
            <person name="Shi Y."/>
            <person name="Ning Z."/>
            <person name="Chen S."/>
        </authorList>
    </citation>
    <scope>NUCLEOTIDE SEQUENCE [LARGE SCALE GENOMIC DNA]</scope>
    <source>
        <strain evidence="6">cv. PC099</strain>
    </source>
</reference>
<dbReference type="PROSITE" id="PS50600">
    <property type="entry name" value="ULP_PROTEASE"/>
    <property type="match status" value="1"/>
</dbReference>
<feature type="domain" description="Ubiquitin-like protease family profile" evidence="4">
    <location>
        <begin position="40"/>
        <end position="207"/>
    </location>
</feature>
<dbReference type="SUPFAM" id="SSF54001">
    <property type="entry name" value="Cysteine proteinases"/>
    <property type="match status" value="1"/>
</dbReference>
<dbReference type="InterPro" id="IPR003653">
    <property type="entry name" value="Peptidase_C48_C"/>
</dbReference>
<proteinExistence type="inferred from homology"/>
<evidence type="ECO:0000256" key="3">
    <source>
        <dbReference type="ARBA" id="ARBA00022801"/>
    </source>
</evidence>
<organism evidence="5 6">
    <name type="scientific">Perilla frutescens var. hirtella</name>
    <name type="common">Perilla citriodora</name>
    <name type="synonym">Perilla setoyensis</name>
    <dbReference type="NCBI Taxonomy" id="608512"/>
    <lineage>
        <taxon>Eukaryota</taxon>
        <taxon>Viridiplantae</taxon>
        <taxon>Streptophyta</taxon>
        <taxon>Embryophyta</taxon>
        <taxon>Tracheophyta</taxon>
        <taxon>Spermatophyta</taxon>
        <taxon>Magnoliopsida</taxon>
        <taxon>eudicotyledons</taxon>
        <taxon>Gunneridae</taxon>
        <taxon>Pentapetalae</taxon>
        <taxon>asterids</taxon>
        <taxon>lamiids</taxon>
        <taxon>Lamiales</taxon>
        <taxon>Lamiaceae</taxon>
        <taxon>Nepetoideae</taxon>
        <taxon>Elsholtzieae</taxon>
        <taxon>Perilla</taxon>
    </lineage>
</organism>
<comment type="caution">
    <text evidence="5">The sequence shown here is derived from an EMBL/GenBank/DDBJ whole genome shotgun (WGS) entry which is preliminary data.</text>
</comment>
<dbReference type="Proteomes" id="UP001190926">
    <property type="component" value="Unassembled WGS sequence"/>
</dbReference>
<dbReference type="InterPro" id="IPR038765">
    <property type="entry name" value="Papain-like_cys_pep_sf"/>
</dbReference>
<sequence length="246" mass="28068">MCKCLMTCMPHFLNSCSGIMMVSRIESIIPRFPIPALWSFGVCKSWFDIILNPEGWLSAAHMDAILALIVIRCWLKNHGKSHHLCRWSILDTTCWGVLTQADPDILYEHILPYVQGARPAVGANRWEDVDKVYGLGLVREAHWLCYEISIKFQRITVYDSLSSSDHWPSLTAELKCFAENIPRYKHAPQQLNEGDCGVLDLKYMECLLNGSSVNGVSPKRTCEYRRNFCAELFQYGMNMLAHGFGE</sequence>
<keyword evidence="6" id="KW-1185">Reference proteome</keyword>